<evidence type="ECO:0000313" key="2">
    <source>
        <dbReference type="Proteomes" id="UP001139516"/>
    </source>
</evidence>
<keyword evidence="2" id="KW-1185">Reference proteome</keyword>
<dbReference type="EMBL" id="JALPRX010000089">
    <property type="protein sequence ID" value="MCK8786546.1"/>
    <property type="molecule type" value="Genomic_DNA"/>
</dbReference>
<dbReference type="Proteomes" id="UP001139516">
    <property type="component" value="Unassembled WGS sequence"/>
</dbReference>
<organism evidence="1 2">
    <name type="scientific">Roseomonas acroporae</name>
    <dbReference type="NCBI Taxonomy" id="2937791"/>
    <lineage>
        <taxon>Bacteria</taxon>
        <taxon>Pseudomonadati</taxon>
        <taxon>Pseudomonadota</taxon>
        <taxon>Alphaproteobacteria</taxon>
        <taxon>Acetobacterales</taxon>
        <taxon>Roseomonadaceae</taxon>
        <taxon>Roseomonas</taxon>
    </lineage>
</organism>
<dbReference type="AlphaFoldDB" id="A0A9X1YAG9"/>
<accession>A0A9X1YAG9</accession>
<proteinExistence type="predicted"/>
<comment type="caution">
    <text evidence="1">The sequence shown here is derived from an EMBL/GenBank/DDBJ whole genome shotgun (WGS) entry which is preliminary data.</text>
</comment>
<sequence>MITIETLCRSVVGLDRSAVERWIENAWIQAEGTPGRYLFREIDVARVRLIHELRTELAVGDEVLPMVLSLLDQLYETRRRYSLLCVALNQALPEETKLKVLSALEGLRSARPVAAGHHSPPNTEDHAE</sequence>
<reference evidence="1" key="1">
    <citation type="submission" date="2022-04" db="EMBL/GenBank/DDBJ databases">
        <title>Roseomonas acroporae sp. nov., isolated from coral Acropora digitifera.</title>
        <authorList>
            <person name="Sun H."/>
        </authorList>
    </citation>
    <scope>NUCLEOTIDE SEQUENCE</scope>
    <source>
        <strain evidence="1">NAR14</strain>
    </source>
</reference>
<gene>
    <name evidence="1" type="ORF">M0638_19400</name>
</gene>
<evidence type="ECO:0000313" key="1">
    <source>
        <dbReference type="EMBL" id="MCK8786546.1"/>
    </source>
</evidence>
<dbReference type="RefSeq" id="WP_248668661.1">
    <property type="nucleotide sequence ID" value="NZ_JALPRX010000089.1"/>
</dbReference>
<protein>
    <submittedName>
        <fullName evidence="1">Chaperone modulator CbpM</fullName>
    </submittedName>
</protein>
<dbReference type="Gene3D" id="1.10.1660.10">
    <property type="match status" value="1"/>
</dbReference>
<name>A0A9X1YAG9_9PROT</name>